<evidence type="ECO:0000256" key="5">
    <source>
        <dbReference type="ARBA" id="ARBA00022801"/>
    </source>
</evidence>
<evidence type="ECO:0000256" key="8">
    <source>
        <dbReference type="SAM" id="MobiDB-lite"/>
    </source>
</evidence>
<keyword evidence="6" id="KW-1015">Disulfide bond</keyword>
<evidence type="ECO:0000313" key="12">
    <source>
        <dbReference type="Proteomes" id="UP000594262"/>
    </source>
</evidence>
<dbReference type="InterPro" id="IPR000560">
    <property type="entry name" value="His_Pase_clade-2"/>
</dbReference>
<keyword evidence="9" id="KW-1133">Transmembrane helix</keyword>
<evidence type="ECO:0000256" key="4">
    <source>
        <dbReference type="ARBA" id="ARBA00022729"/>
    </source>
</evidence>
<dbReference type="Gene3D" id="3.40.50.1240">
    <property type="entry name" value="Phosphoglycerate mutase-like"/>
    <property type="match status" value="1"/>
</dbReference>
<dbReference type="GO" id="GO:0003993">
    <property type="term" value="F:acid phosphatase activity"/>
    <property type="evidence" value="ECO:0007669"/>
    <property type="project" value="UniProtKB-EC"/>
</dbReference>
<keyword evidence="9" id="KW-0812">Transmembrane</keyword>
<sequence length="462" mass="52600">MYYHQNMIGWLCSVFVILASIFQNINGDTLKMSNILYRHGARSPTRFYPTNPNQVTAWPDGAGRLSQVGMNMEYHLGKFLKERYVDTKFINQSYLHKEVSIRSSSVDRCLQSAQAQLAGLYPPSGWQIWGNEELGKLWQPIPVQTVPGDEDPLLRPEDTDCPRIGEIWSSMTKASTYIQKAKDNKELLDYMTKNSGKNITLSNILFDVTDDLLCERAEGLKSAQWAIDRFPDILELTYWAFNYLYQGSDELGRLLGGALLGKMVGNMKTMASGDTDDSLSKLNIFSGHDTSILSFTTALNTKFPVPEFAACILVELYETPTGDHYVTINYRNGFGNITLTPMNLTGCDVYQCPLDDFVRITSKRIPTNRHKECNPVEPFFTKKNLTVIAAVLLATTIFLFFLFIWMLVRSRYRKTYIRSSLKKKAQQDSEDNEKNKRRHERGDESENKAINDTEDENAALIV</sequence>
<keyword evidence="9" id="KW-0472">Membrane</keyword>
<feature type="chain" id="PRO_5029892651" description="acid phosphatase" evidence="10">
    <location>
        <begin position="28"/>
        <end position="462"/>
    </location>
</feature>
<reference evidence="11" key="1">
    <citation type="submission" date="2021-01" db="UniProtKB">
        <authorList>
            <consortium name="EnsemblMetazoa"/>
        </authorList>
    </citation>
    <scope>IDENTIFICATION</scope>
</reference>
<evidence type="ECO:0000256" key="10">
    <source>
        <dbReference type="SAM" id="SignalP"/>
    </source>
</evidence>
<dbReference type="Proteomes" id="UP000594262">
    <property type="component" value="Unplaced"/>
</dbReference>
<proteinExistence type="inferred from homology"/>
<evidence type="ECO:0000256" key="2">
    <source>
        <dbReference type="ARBA" id="ARBA00005375"/>
    </source>
</evidence>
<dbReference type="InterPro" id="IPR033379">
    <property type="entry name" value="Acid_Pase_AS"/>
</dbReference>
<evidence type="ECO:0000256" key="7">
    <source>
        <dbReference type="ARBA" id="ARBA00023180"/>
    </source>
</evidence>
<evidence type="ECO:0000256" key="3">
    <source>
        <dbReference type="ARBA" id="ARBA00012646"/>
    </source>
</evidence>
<dbReference type="PANTHER" id="PTHR11567:SF211">
    <property type="entry name" value="PROSTATIC ACID PHOSPHATASE"/>
    <property type="match status" value="1"/>
</dbReference>
<organism evidence="11 12">
    <name type="scientific">Clytia hemisphaerica</name>
    <dbReference type="NCBI Taxonomy" id="252671"/>
    <lineage>
        <taxon>Eukaryota</taxon>
        <taxon>Metazoa</taxon>
        <taxon>Cnidaria</taxon>
        <taxon>Hydrozoa</taxon>
        <taxon>Hydroidolina</taxon>
        <taxon>Leptothecata</taxon>
        <taxon>Obeliida</taxon>
        <taxon>Clytiidae</taxon>
        <taxon>Clytia</taxon>
    </lineage>
</organism>
<dbReference type="CDD" id="cd07061">
    <property type="entry name" value="HP_HAP_like"/>
    <property type="match status" value="1"/>
</dbReference>
<keyword evidence="4 10" id="KW-0732">Signal</keyword>
<keyword evidence="7" id="KW-0325">Glycoprotein</keyword>
<evidence type="ECO:0000256" key="1">
    <source>
        <dbReference type="ARBA" id="ARBA00000032"/>
    </source>
</evidence>
<dbReference type="OrthoDB" id="6021113at2759"/>
<dbReference type="PROSITE" id="PS00778">
    <property type="entry name" value="HIS_ACID_PHOSPHAT_2"/>
    <property type="match status" value="1"/>
</dbReference>
<keyword evidence="5" id="KW-0378">Hydrolase</keyword>
<dbReference type="AlphaFoldDB" id="A0A7M5VA51"/>
<dbReference type="EnsemblMetazoa" id="CLYHEMT008705.1">
    <property type="protein sequence ID" value="CLYHEMP008705.1"/>
    <property type="gene ID" value="CLYHEMG008705"/>
</dbReference>
<feature type="signal peptide" evidence="10">
    <location>
        <begin position="1"/>
        <end position="27"/>
    </location>
</feature>
<comment type="similarity">
    <text evidence="2">Belongs to the histidine acid phosphatase family.</text>
</comment>
<feature type="region of interest" description="Disordered" evidence="8">
    <location>
        <begin position="423"/>
        <end position="462"/>
    </location>
</feature>
<dbReference type="SUPFAM" id="SSF53254">
    <property type="entry name" value="Phosphoglycerate mutase-like"/>
    <property type="match status" value="1"/>
</dbReference>
<dbReference type="PANTHER" id="PTHR11567">
    <property type="entry name" value="ACID PHOSPHATASE-RELATED"/>
    <property type="match status" value="1"/>
</dbReference>
<evidence type="ECO:0000256" key="6">
    <source>
        <dbReference type="ARBA" id="ARBA00023157"/>
    </source>
</evidence>
<protein>
    <recommendedName>
        <fullName evidence="3">acid phosphatase</fullName>
        <ecNumber evidence="3">3.1.3.2</ecNumber>
    </recommendedName>
</protein>
<feature type="transmembrane region" description="Helical" evidence="9">
    <location>
        <begin position="385"/>
        <end position="408"/>
    </location>
</feature>
<comment type="catalytic activity">
    <reaction evidence="1">
        <text>a phosphate monoester + H2O = an alcohol + phosphate</text>
        <dbReference type="Rhea" id="RHEA:15017"/>
        <dbReference type="ChEBI" id="CHEBI:15377"/>
        <dbReference type="ChEBI" id="CHEBI:30879"/>
        <dbReference type="ChEBI" id="CHEBI:43474"/>
        <dbReference type="ChEBI" id="CHEBI:67140"/>
        <dbReference type="EC" id="3.1.3.2"/>
    </reaction>
</comment>
<dbReference type="InterPro" id="IPR029033">
    <property type="entry name" value="His_PPase_superfam"/>
</dbReference>
<dbReference type="RefSeq" id="XP_066910405.1">
    <property type="nucleotide sequence ID" value="XM_067054304.1"/>
</dbReference>
<evidence type="ECO:0000313" key="11">
    <source>
        <dbReference type="EnsemblMetazoa" id="CLYHEMP008705.1"/>
    </source>
</evidence>
<dbReference type="EC" id="3.1.3.2" evidence="3"/>
<name>A0A7M5VA51_9CNID</name>
<feature type="compositionally biased region" description="Basic and acidic residues" evidence="8">
    <location>
        <begin position="440"/>
        <end position="451"/>
    </location>
</feature>
<accession>A0A7M5VA51</accession>
<dbReference type="Pfam" id="PF00328">
    <property type="entry name" value="His_Phos_2"/>
    <property type="match status" value="1"/>
</dbReference>
<feature type="compositionally biased region" description="Acidic residues" evidence="8">
    <location>
        <begin position="452"/>
        <end position="462"/>
    </location>
</feature>
<keyword evidence="12" id="KW-1185">Reference proteome</keyword>
<evidence type="ECO:0000256" key="9">
    <source>
        <dbReference type="SAM" id="Phobius"/>
    </source>
</evidence>
<dbReference type="GeneID" id="136797719"/>
<dbReference type="InterPro" id="IPR050645">
    <property type="entry name" value="Histidine_acid_phosphatase"/>
</dbReference>